<dbReference type="EMBL" id="JACIET010000001">
    <property type="protein sequence ID" value="MBB4011474.1"/>
    <property type="molecule type" value="Genomic_DNA"/>
</dbReference>
<sequence length="169" mass="17777">MSSEQNASIQATQQRNLELATQVAQLSFDNARKMIELQVNLARGLLEDGLANATEAAAISNPTEAMEIRTRLAQRTAERMMGATREIVTIAASAQAEMGKLLGQPLVGANDVTESLQKAFGAAGFNPADAFAVAQKTFDAARSTYEQLAKASMDAMAGAATGAVRKTGK</sequence>
<evidence type="ECO:0000259" key="1">
    <source>
        <dbReference type="Pfam" id="PF09361"/>
    </source>
</evidence>
<feature type="domain" description="Phasin" evidence="1">
    <location>
        <begin position="9"/>
        <end position="102"/>
    </location>
</feature>
<keyword evidence="3" id="KW-1185">Reference proteome</keyword>
<dbReference type="RefSeq" id="WP_183632064.1">
    <property type="nucleotide sequence ID" value="NZ_BAABLE010000011.1"/>
</dbReference>
<dbReference type="Proteomes" id="UP000561045">
    <property type="component" value="Unassembled WGS sequence"/>
</dbReference>
<evidence type="ECO:0000313" key="2">
    <source>
        <dbReference type="EMBL" id="MBB4011474.1"/>
    </source>
</evidence>
<name>A0A840BGY2_9RHOO</name>
<proteinExistence type="predicted"/>
<accession>A0A840BGY2</accession>
<evidence type="ECO:0000313" key="3">
    <source>
        <dbReference type="Proteomes" id="UP000561045"/>
    </source>
</evidence>
<dbReference type="NCBIfam" id="TIGR01841">
    <property type="entry name" value="phasin"/>
    <property type="match status" value="1"/>
</dbReference>
<dbReference type="Pfam" id="PF09361">
    <property type="entry name" value="Phasin_2"/>
    <property type="match status" value="1"/>
</dbReference>
<dbReference type="AlphaFoldDB" id="A0A840BGY2"/>
<organism evidence="2 3">
    <name type="scientific">Niveibacterium umoris</name>
    <dbReference type="NCBI Taxonomy" id="1193620"/>
    <lineage>
        <taxon>Bacteria</taxon>
        <taxon>Pseudomonadati</taxon>
        <taxon>Pseudomonadota</taxon>
        <taxon>Betaproteobacteria</taxon>
        <taxon>Rhodocyclales</taxon>
        <taxon>Rhodocyclaceae</taxon>
        <taxon>Niveibacterium</taxon>
    </lineage>
</organism>
<protein>
    <submittedName>
        <fullName evidence="2">Phasin family protein</fullName>
    </submittedName>
</protein>
<comment type="caution">
    <text evidence="2">The sequence shown here is derived from an EMBL/GenBank/DDBJ whole genome shotgun (WGS) entry which is preliminary data.</text>
</comment>
<reference evidence="2 3" key="1">
    <citation type="submission" date="2020-08" db="EMBL/GenBank/DDBJ databases">
        <title>Genomic Encyclopedia of Type Strains, Phase IV (KMG-IV): sequencing the most valuable type-strain genomes for metagenomic binning, comparative biology and taxonomic classification.</title>
        <authorList>
            <person name="Goeker M."/>
        </authorList>
    </citation>
    <scope>NUCLEOTIDE SEQUENCE [LARGE SCALE GENOMIC DNA]</scope>
    <source>
        <strain evidence="2 3">DSM 106739</strain>
    </source>
</reference>
<dbReference type="InterPro" id="IPR018968">
    <property type="entry name" value="Phasin"/>
</dbReference>
<gene>
    <name evidence="2" type="ORF">GGR36_000782</name>
</gene>
<dbReference type="InterPro" id="IPR010127">
    <property type="entry name" value="Phasin_subfam-1"/>
</dbReference>